<evidence type="ECO:0000313" key="5">
    <source>
        <dbReference type="EMBL" id="KAL1516827.1"/>
    </source>
</evidence>
<gene>
    <name evidence="5" type="ORF">ABEB36_000676</name>
</gene>
<accession>A0ABD1FCM9</accession>
<reference evidence="5 6" key="1">
    <citation type="submission" date="2024-05" db="EMBL/GenBank/DDBJ databases">
        <title>Genetic variation in Jamaican populations of the coffee berry borer (Hypothenemus hampei).</title>
        <authorList>
            <person name="Errbii M."/>
            <person name="Myrie A."/>
        </authorList>
    </citation>
    <scope>NUCLEOTIDE SEQUENCE [LARGE SCALE GENOMIC DNA]</scope>
    <source>
        <strain evidence="5">JA-Hopewell-2020-01-JO</strain>
        <tissue evidence="5">Whole body</tissue>
    </source>
</reference>
<sequence length="894" mass="101670">MNSEVEDQIRRNIPWSRLPTHIKQILNNSRKYEKYIINFSIQNQLRYRGNLVRHILRDEKSYYERLVAFSKERLMLFPYHLADMIVKGLRITPFNYYISMVERLMHAEKSYDTLPNFTAADCLRLLGIGRNEYIEIMNKSKSNRSRLFAKRNEKGLLPQVPVNVHIEPWWRVEVGLVLEEDVKVVTKEELQVIDKLIDLGSQNAGDLDYYVVLSLYKRGLVYLDVPITAVDRVHVPPLQGFVMNRVLGDYFETLLYKIFVSIDEFTTVGELANVLEVDIELVKQAVSLYCRLQFAKKINSEYDEEKTRRHPSWLTLAKTVENYSNDDSLPIPSLNLTAKDPNFCPRNSPDFSPLDSPNDSKHTSNQQTTNGLRVGFLFDSTLTAFLMMGNLSPGLKRHAVTMFEVGKLQCECLDSFLSELQKVSAIDADGEGEARRFFEHAVILRSTILYLRTLEGCGLDLIRIESLNSLDAAACQRLLKKKYRLLIMMAPIGRDVRIPPFSNMSPPVLGPSHPEINSLWFRLFLYNITGYGPPSLLLTKGSELKHLPRLFLGFTKLLVRIFIKMNGLIHLEPSQVTSWLHEPAVIPIENFLYINATLQFSSVLIQGFGVHQLAETKILPFPFETGKVTIKNSPDIASPLLIHPVVEILSKVLDLQHNCGYFTFVNIGILDLGRPQNDTAEIRLEEYPKLTPGGFKAASVCNNQENANPNELKLQSPVESYFAVTPANSDSQRSSPTNGFTSQYCSSLLQEELDQLELKEKQNPGSVNQLLSPEECNIGIFSRIEESCEPLQTGNQSNNDWTLLDCHFGIPLFDANANTKICDSIVLGGLAEEKSLERLMETNEKLGNLLLDFISQCQYAPGENMEIMKRGQLVPLPRHSIVFENGRISKWNEK</sequence>
<proteinExistence type="inferred from homology"/>
<evidence type="ECO:0000259" key="4">
    <source>
        <dbReference type="Pfam" id="PF14648"/>
    </source>
</evidence>
<feature type="domain" description="FAM91 N-terminal" evidence="3">
    <location>
        <begin position="9"/>
        <end position="313"/>
    </location>
</feature>
<dbReference type="InterPro" id="IPR028097">
    <property type="entry name" value="FAM91_C_dom"/>
</dbReference>
<name>A0ABD1FCM9_HYPHA</name>
<dbReference type="AlphaFoldDB" id="A0ABD1FCM9"/>
<organism evidence="5 6">
    <name type="scientific">Hypothenemus hampei</name>
    <name type="common">Coffee berry borer</name>
    <dbReference type="NCBI Taxonomy" id="57062"/>
    <lineage>
        <taxon>Eukaryota</taxon>
        <taxon>Metazoa</taxon>
        <taxon>Ecdysozoa</taxon>
        <taxon>Arthropoda</taxon>
        <taxon>Hexapoda</taxon>
        <taxon>Insecta</taxon>
        <taxon>Pterygota</taxon>
        <taxon>Neoptera</taxon>
        <taxon>Endopterygota</taxon>
        <taxon>Coleoptera</taxon>
        <taxon>Polyphaga</taxon>
        <taxon>Cucujiformia</taxon>
        <taxon>Curculionidae</taxon>
        <taxon>Scolytinae</taxon>
        <taxon>Hypothenemus</taxon>
    </lineage>
</organism>
<dbReference type="Pfam" id="PF14648">
    <property type="entry name" value="FAM91_C"/>
    <property type="match status" value="1"/>
</dbReference>
<evidence type="ECO:0008006" key="7">
    <source>
        <dbReference type="Google" id="ProtNLM"/>
    </source>
</evidence>
<comment type="caution">
    <text evidence="5">The sequence shown here is derived from an EMBL/GenBank/DDBJ whole genome shotgun (WGS) entry which is preliminary data.</text>
</comment>
<keyword evidence="6" id="KW-1185">Reference proteome</keyword>
<dbReference type="PANTHER" id="PTHR28441">
    <property type="entry name" value="PROTEIN FAM91A1"/>
    <property type="match status" value="1"/>
</dbReference>
<evidence type="ECO:0000313" key="6">
    <source>
        <dbReference type="Proteomes" id="UP001566132"/>
    </source>
</evidence>
<feature type="region of interest" description="Disordered" evidence="2">
    <location>
        <begin position="347"/>
        <end position="367"/>
    </location>
</feature>
<dbReference type="Pfam" id="PF14647">
    <property type="entry name" value="FAM91_N"/>
    <property type="match status" value="1"/>
</dbReference>
<dbReference type="Proteomes" id="UP001566132">
    <property type="component" value="Unassembled WGS sequence"/>
</dbReference>
<dbReference type="InterPro" id="IPR028091">
    <property type="entry name" value="FAM91_N_dom"/>
</dbReference>
<dbReference type="EMBL" id="JBDJPC010000001">
    <property type="protein sequence ID" value="KAL1516827.1"/>
    <property type="molecule type" value="Genomic_DNA"/>
</dbReference>
<evidence type="ECO:0000256" key="1">
    <source>
        <dbReference type="ARBA" id="ARBA00010319"/>
    </source>
</evidence>
<comment type="similarity">
    <text evidence="1">Belongs to the FAM91 family.</text>
</comment>
<protein>
    <recommendedName>
        <fullName evidence="7">Protein FAM91A1</fullName>
    </recommendedName>
</protein>
<dbReference type="PANTHER" id="PTHR28441:SF2">
    <property type="entry name" value="PROTEIN FAM91A1"/>
    <property type="match status" value="1"/>
</dbReference>
<evidence type="ECO:0000259" key="3">
    <source>
        <dbReference type="Pfam" id="PF14647"/>
    </source>
</evidence>
<feature type="domain" description="FAM91 C-terminal" evidence="4">
    <location>
        <begin position="373"/>
        <end position="889"/>
    </location>
</feature>
<evidence type="ECO:0000256" key="2">
    <source>
        <dbReference type="SAM" id="MobiDB-lite"/>
    </source>
</evidence>
<dbReference type="InterPro" id="IPR039199">
    <property type="entry name" value="FAM91"/>
</dbReference>